<evidence type="ECO:0000256" key="7">
    <source>
        <dbReference type="ARBA" id="ARBA00023125"/>
    </source>
</evidence>
<evidence type="ECO:0000256" key="9">
    <source>
        <dbReference type="ARBA" id="ARBA00034617"/>
    </source>
</evidence>
<dbReference type="PROSITE" id="PS51192">
    <property type="entry name" value="HELICASE_ATP_BIND_1"/>
    <property type="match status" value="1"/>
</dbReference>
<keyword evidence="16" id="KW-1185">Reference proteome</keyword>
<evidence type="ECO:0000256" key="12">
    <source>
        <dbReference type="ARBA" id="ARBA00044550"/>
    </source>
</evidence>
<dbReference type="SMART" id="SM00490">
    <property type="entry name" value="HELICc"/>
    <property type="match status" value="1"/>
</dbReference>
<dbReference type="GO" id="GO:0046872">
    <property type="term" value="F:metal ion binding"/>
    <property type="evidence" value="ECO:0007669"/>
    <property type="project" value="UniProtKB-KW"/>
</dbReference>
<keyword evidence="6" id="KW-0067">ATP-binding</keyword>
<proteinExistence type="inferred from homology"/>
<dbReference type="GO" id="GO:0016787">
    <property type="term" value="F:hydrolase activity"/>
    <property type="evidence" value="ECO:0007669"/>
    <property type="project" value="UniProtKB-KW"/>
</dbReference>
<dbReference type="Proteomes" id="UP000037939">
    <property type="component" value="Unassembled WGS sequence"/>
</dbReference>
<dbReference type="SUPFAM" id="SSF52540">
    <property type="entry name" value="P-loop containing nucleoside triphosphate hydrolases"/>
    <property type="match status" value="1"/>
</dbReference>
<dbReference type="GO" id="GO:0005737">
    <property type="term" value="C:cytoplasm"/>
    <property type="evidence" value="ECO:0007669"/>
    <property type="project" value="TreeGrafter"/>
</dbReference>
<evidence type="ECO:0000256" key="8">
    <source>
        <dbReference type="ARBA" id="ARBA00023235"/>
    </source>
</evidence>
<name>A0A0N0GMR6_9NEIS</name>
<dbReference type="InterPro" id="IPR036388">
    <property type="entry name" value="WH-like_DNA-bd_sf"/>
</dbReference>
<evidence type="ECO:0000256" key="4">
    <source>
        <dbReference type="ARBA" id="ARBA00022801"/>
    </source>
</evidence>
<dbReference type="EC" id="5.6.2.4" evidence="10"/>
<keyword evidence="3" id="KW-0547">Nucleotide-binding</keyword>
<dbReference type="OrthoDB" id="9760034at2"/>
<keyword evidence="4 15" id="KW-0378">Hydrolase</keyword>
<dbReference type="AlphaFoldDB" id="A0A0N0GMR6"/>
<dbReference type="GO" id="GO:0043138">
    <property type="term" value="F:3'-5' DNA helicase activity"/>
    <property type="evidence" value="ECO:0007669"/>
    <property type="project" value="UniProtKB-EC"/>
</dbReference>
<comment type="caution">
    <text evidence="15">The sequence shown here is derived from an EMBL/GenBank/DDBJ whole genome shotgun (WGS) entry which is preliminary data.</text>
</comment>
<dbReference type="EMBL" id="LAQT01000012">
    <property type="protein sequence ID" value="KPC51911.1"/>
    <property type="molecule type" value="Genomic_DNA"/>
</dbReference>
<organism evidence="15 16">
    <name type="scientific">Amantichitinum ursilacus</name>
    <dbReference type="NCBI Taxonomy" id="857265"/>
    <lineage>
        <taxon>Bacteria</taxon>
        <taxon>Pseudomonadati</taxon>
        <taxon>Pseudomonadota</taxon>
        <taxon>Betaproteobacteria</taxon>
        <taxon>Neisseriales</taxon>
        <taxon>Chitinibacteraceae</taxon>
        <taxon>Amantichitinum</taxon>
    </lineage>
</organism>
<dbReference type="InterPro" id="IPR001650">
    <property type="entry name" value="Helicase_C-like"/>
</dbReference>
<dbReference type="RefSeq" id="WP_053938647.1">
    <property type="nucleotide sequence ID" value="NZ_LAQT01000012.1"/>
</dbReference>
<evidence type="ECO:0000256" key="11">
    <source>
        <dbReference type="ARBA" id="ARBA00044535"/>
    </source>
</evidence>
<dbReference type="SMART" id="SM00487">
    <property type="entry name" value="DEXDc"/>
    <property type="match status" value="1"/>
</dbReference>
<evidence type="ECO:0000313" key="15">
    <source>
        <dbReference type="EMBL" id="KPC51911.1"/>
    </source>
</evidence>
<comment type="similarity">
    <text evidence="1">Belongs to the helicase family. RecQ subfamily.</text>
</comment>
<evidence type="ECO:0000259" key="13">
    <source>
        <dbReference type="PROSITE" id="PS51192"/>
    </source>
</evidence>
<keyword evidence="8" id="KW-0413">Isomerase</keyword>
<evidence type="ECO:0000256" key="5">
    <source>
        <dbReference type="ARBA" id="ARBA00022806"/>
    </source>
</evidence>
<dbReference type="Pfam" id="PF00270">
    <property type="entry name" value="DEAD"/>
    <property type="match status" value="1"/>
</dbReference>
<dbReference type="PATRIC" id="fig|857265.3.peg.3097"/>
<feature type="domain" description="Helicase ATP-binding" evidence="13">
    <location>
        <begin position="40"/>
        <end position="208"/>
    </location>
</feature>
<dbReference type="Gene3D" id="1.10.10.10">
    <property type="entry name" value="Winged helix-like DNA-binding domain superfamily/Winged helix DNA-binding domain"/>
    <property type="match status" value="1"/>
</dbReference>
<keyword evidence="7" id="KW-0238">DNA-binding</keyword>
<dbReference type="GO" id="GO:0043590">
    <property type="term" value="C:bacterial nucleoid"/>
    <property type="evidence" value="ECO:0007669"/>
    <property type="project" value="TreeGrafter"/>
</dbReference>
<dbReference type="InterPro" id="IPR027417">
    <property type="entry name" value="P-loop_NTPase"/>
</dbReference>
<keyword evidence="2" id="KW-0479">Metal-binding</keyword>
<dbReference type="CDD" id="cd17920">
    <property type="entry name" value="DEXHc_RecQ"/>
    <property type="match status" value="1"/>
</dbReference>
<dbReference type="GO" id="GO:0003677">
    <property type="term" value="F:DNA binding"/>
    <property type="evidence" value="ECO:0007669"/>
    <property type="project" value="UniProtKB-KW"/>
</dbReference>
<dbReference type="Pfam" id="PF00271">
    <property type="entry name" value="Helicase_C"/>
    <property type="match status" value="1"/>
</dbReference>
<dbReference type="Gene3D" id="3.40.50.300">
    <property type="entry name" value="P-loop containing nucleotide triphosphate hydrolases"/>
    <property type="match status" value="2"/>
</dbReference>
<comment type="catalytic activity">
    <reaction evidence="9">
        <text>Couples ATP hydrolysis with the unwinding of duplex DNA by translocating in the 3'-5' direction.</text>
        <dbReference type="EC" id="5.6.2.4"/>
    </reaction>
</comment>
<dbReference type="STRING" id="857265.WG78_15050"/>
<dbReference type="PROSITE" id="PS51194">
    <property type="entry name" value="HELICASE_CTER"/>
    <property type="match status" value="1"/>
</dbReference>
<gene>
    <name evidence="15" type="primary">recQ_2</name>
    <name evidence="15" type="ORF">WG78_15050</name>
</gene>
<dbReference type="FunFam" id="3.40.50.300:FF:001389">
    <property type="entry name" value="ATP-dependent DNA helicase RecQ"/>
    <property type="match status" value="1"/>
</dbReference>
<dbReference type="NCBIfam" id="TIGR00614">
    <property type="entry name" value="recQ_fam"/>
    <property type="match status" value="1"/>
</dbReference>
<reference evidence="15 16" key="1">
    <citation type="submission" date="2015-07" db="EMBL/GenBank/DDBJ databases">
        <title>Draft genome sequence of the Amantichitinum ursilacus IGB-41, a new chitin-degrading bacterium.</title>
        <authorList>
            <person name="Kirstahler P."/>
            <person name="Guenther M."/>
            <person name="Grumaz C."/>
            <person name="Rupp S."/>
            <person name="Zibek S."/>
            <person name="Sohn K."/>
        </authorList>
    </citation>
    <scope>NUCLEOTIDE SEQUENCE [LARGE SCALE GENOMIC DNA]</scope>
    <source>
        <strain evidence="15 16">IGB-41</strain>
    </source>
</reference>
<dbReference type="GO" id="GO:0006310">
    <property type="term" value="P:DNA recombination"/>
    <property type="evidence" value="ECO:0007669"/>
    <property type="project" value="InterPro"/>
</dbReference>
<protein>
    <recommendedName>
        <fullName evidence="11">ATP-dependent DNA helicase RecQ</fullName>
        <ecNumber evidence="10">5.6.2.4</ecNumber>
    </recommendedName>
    <alternativeName>
        <fullName evidence="12">DNA 3'-5' helicase RecQ</fullName>
    </alternativeName>
</protein>
<evidence type="ECO:0000259" key="14">
    <source>
        <dbReference type="PROSITE" id="PS51194"/>
    </source>
</evidence>
<evidence type="ECO:0000256" key="6">
    <source>
        <dbReference type="ARBA" id="ARBA00022840"/>
    </source>
</evidence>
<feature type="domain" description="Helicase C-terminal" evidence="14">
    <location>
        <begin position="231"/>
        <end position="407"/>
    </location>
</feature>
<dbReference type="GO" id="GO:0030894">
    <property type="term" value="C:replisome"/>
    <property type="evidence" value="ECO:0007669"/>
    <property type="project" value="TreeGrafter"/>
</dbReference>
<dbReference type="InterPro" id="IPR032284">
    <property type="entry name" value="RecQ_Zn-bd"/>
</dbReference>
<accession>A0A0N0GMR6</accession>
<dbReference type="PANTHER" id="PTHR13710:SF105">
    <property type="entry name" value="ATP-DEPENDENT DNA HELICASE Q1"/>
    <property type="match status" value="1"/>
</dbReference>
<dbReference type="InterPro" id="IPR014001">
    <property type="entry name" value="Helicase_ATP-bd"/>
</dbReference>
<evidence type="ECO:0000256" key="10">
    <source>
        <dbReference type="ARBA" id="ARBA00034808"/>
    </source>
</evidence>
<evidence type="ECO:0000256" key="1">
    <source>
        <dbReference type="ARBA" id="ARBA00005446"/>
    </source>
</evidence>
<dbReference type="GO" id="GO:0005524">
    <property type="term" value="F:ATP binding"/>
    <property type="evidence" value="ECO:0007669"/>
    <property type="project" value="UniProtKB-KW"/>
</dbReference>
<dbReference type="InterPro" id="IPR004589">
    <property type="entry name" value="DNA_helicase_ATP-dep_RecQ"/>
</dbReference>
<dbReference type="GO" id="GO:0009378">
    <property type="term" value="F:four-way junction helicase activity"/>
    <property type="evidence" value="ECO:0007669"/>
    <property type="project" value="TreeGrafter"/>
</dbReference>
<dbReference type="InterPro" id="IPR011545">
    <property type="entry name" value="DEAD/DEAH_box_helicase_dom"/>
</dbReference>
<dbReference type="GO" id="GO:0006281">
    <property type="term" value="P:DNA repair"/>
    <property type="evidence" value="ECO:0007669"/>
    <property type="project" value="TreeGrafter"/>
</dbReference>
<evidence type="ECO:0000313" key="16">
    <source>
        <dbReference type="Proteomes" id="UP000037939"/>
    </source>
</evidence>
<evidence type="ECO:0000256" key="2">
    <source>
        <dbReference type="ARBA" id="ARBA00022723"/>
    </source>
</evidence>
<keyword evidence="5 15" id="KW-0347">Helicase</keyword>
<dbReference type="Pfam" id="PF16124">
    <property type="entry name" value="RecQ_Zn_bind"/>
    <property type="match status" value="1"/>
</dbReference>
<dbReference type="PANTHER" id="PTHR13710">
    <property type="entry name" value="DNA HELICASE RECQ FAMILY MEMBER"/>
    <property type="match status" value="1"/>
</dbReference>
<sequence length="498" mass="55275">MAKRRSFSQLAGKTLSSSVAKTLRETFGFAALRPGQDEVIRSIAAGQDTLAIMATGAGKSLCYQLPALALPGTTLIVSPLIALMKDQQEKLVELGLQAALFNSTLSASEEAEALQRLLAGELEFVFVTPERLARSEFIDALKTIRIDFIVIDEAHCISQWGHDFRPAFLHIGQAVGDLGRPPILALTATATDEIIADIKLQLDRPDMRVLNTSIYRPNLALRVEHVTQPAEKQQILLEQLAEGDTSIVYAATIKTAEAIHQFLLANGVEALLYHGRLPSKQRHENQDRFMAGEVKVIVATSAFGMGIDKADIRQIIHFEFPATVEAYYQEAGRGGRDGELAECLLLYDLADQRTQKYFLGGRYPTRRDIGKVYRTLEDMGGSQREAVSTKALRQALKPMPRGKQDVILAVLRRDRLVELADEHWRVSVQGNTGEHLDTLAARFEAVALADQDKLDQMMHYAQNAQCRWCFLLEYFGEAAPFERCGHCDNCLEPVELVA</sequence>
<evidence type="ECO:0000256" key="3">
    <source>
        <dbReference type="ARBA" id="ARBA00022741"/>
    </source>
</evidence>